<feature type="non-terminal residue" evidence="1">
    <location>
        <position position="1"/>
    </location>
</feature>
<dbReference type="InterPro" id="IPR033134">
    <property type="entry name" value="Asp/Glu_racemase_AS_2"/>
</dbReference>
<protein>
    <recommendedName>
        <fullName evidence="2">Glutamate racemase</fullName>
    </recommendedName>
</protein>
<dbReference type="EMBL" id="BARW01011734">
    <property type="protein sequence ID" value="GAI76082.1"/>
    <property type="molecule type" value="Genomic_DNA"/>
</dbReference>
<accession>X1R5R9</accession>
<proteinExistence type="predicted"/>
<dbReference type="AlphaFoldDB" id="X1R5R9"/>
<gene>
    <name evidence="1" type="ORF">S12H4_22483</name>
</gene>
<name>X1R5R9_9ZZZZ</name>
<reference evidence="1" key="1">
    <citation type="journal article" date="2014" name="Front. Microbiol.">
        <title>High frequency of phylogenetically diverse reductive dehalogenase-homologous genes in deep subseafloor sedimentary metagenomes.</title>
        <authorList>
            <person name="Kawai M."/>
            <person name="Futagami T."/>
            <person name="Toyoda A."/>
            <person name="Takaki Y."/>
            <person name="Nishi S."/>
            <person name="Hori S."/>
            <person name="Arai W."/>
            <person name="Tsubouchi T."/>
            <person name="Morono Y."/>
            <person name="Uchiyama I."/>
            <person name="Ito T."/>
            <person name="Fujiyama A."/>
            <person name="Inagaki F."/>
            <person name="Takami H."/>
        </authorList>
    </citation>
    <scope>NUCLEOTIDE SEQUENCE</scope>
    <source>
        <strain evidence="1">Expedition CK06-06</strain>
    </source>
</reference>
<comment type="caution">
    <text evidence="1">The sequence shown here is derived from an EMBL/GenBank/DDBJ whole genome shotgun (WGS) entry which is preliminary data.</text>
</comment>
<evidence type="ECO:0008006" key="2">
    <source>
        <dbReference type="Google" id="ProtNLM"/>
    </source>
</evidence>
<dbReference type="SUPFAM" id="SSF53681">
    <property type="entry name" value="Aspartate/glutamate racemase"/>
    <property type="match status" value="1"/>
</dbReference>
<evidence type="ECO:0000313" key="1">
    <source>
        <dbReference type="EMBL" id="GAI76082.1"/>
    </source>
</evidence>
<organism evidence="1">
    <name type="scientific">marine sediment metagenome</name>
    <dbReference type="NCBI Taxonomy" id="412755"/>
    <lineage>
        <taxon>unclassified sequences</taxon>
        <taxon>metagenomes</taxon>
        <taxon>ecological metagenomes</taxon>
    </lineage>
</organism>
<dbReference type="InterPro" id="IPR001920">
    <property type="entry name" value="Asp/Glu_race"/>
</dbReference>
<dbReference type="PROSITE" id="PS00924">
    <property type="entry name" value="ASP_GLU_RACEMASE_2"/>
    <property type="match status" value="1"/>
</dbReference>
<sequence>VKKRIDVLILGCTHYPLLKEPISRCMGSEVTLLNPAMAVGRELKNRLLENNLLSNKAGGYRKFFFTSQAQKAKRIIQYLDIRVDNIEVADFQSQGLC</sequence>
<dbReference type="Gene3D" id="3.40.50.1860">
    <property type="match status" value="1"/>
</dbReference>
<dbReference type="GO" id="GO:0016855">
    <property type="term" value="F:racemase and epimerase activity, acting on amino acids and derivatives"/>
    <property type="evidence" value="ECO:0007669"/>
    <property type="project" value="InterPro"/>
</dbReference>